<accession>B0C737</accession>
<reference evidence="3 4" key="1">
    <citation type="journal article" date="2008" name="Proc. Natl. Acad. Sci. U.S.A.">
        <title>Niche adaptation and genome expansion in the chlorophyll d-producing cyanobacterium Acaryochloris marina.</title>
        <authorList>
            <person name="Swingley W.D."/>
            <person name="Chen M."/>
            <person name="Cheung P.C."/>
            <person name="Conrad A.L."/>
            <person name="Dejesa L.C."/>
            <person name="Hao J."/>
            <person name="Honchak B.M."/>
            <person name="Karbach L.E."/>
            <person name="Kurdoglu A."/>
            <person name="Lahiri S."/>
            <person name="Mastrian S.D."/>
            <person name="Miyashita H."/>
            <person name="Page L."/>
            <person name="Ramakrishna P."/>
            <person name="Satoh S."/>
            <person name="Sattley W.M."/>
            <person name="Shimada Y."/>
            <person name="Taylor H.L."/>
            <person name="Tomo T."/>
            <person name="Tsuchiya T."/>
            <person name="Wang Z.T."/>
            <person name="Raymond J."/>
            <person name="Mimuro M."/>
            <person name="Blankenship R.E."/>
            <person name="Touchman J.W."/>
        </authorList>
    </citation>
    <scope>NUCLEOTIDE SEQUENCE [LARGE SCALE GENOMIC DNA]</scope>
    <source>
        <strain evidence="4">MBIC 11017</strain>
    </source>
</reference>
<protein>
    <recommendedName>
        <fullName evidence="2">Agenet-like domain-containing protein</fullName>
    </recommendedName>
</protein>
<dbReference type="AlphaFoldDB" id="B0C737"/>
<dbReference type="Proteomes" id="UP000000268">
    <property type="component" value="Chromosome"/>
</dbReference>
<evidence type="ECO:0000256" key="1">
    <source>
        <dbReference type="SAM" id="SignalP"/>
    </source>
</evidence>
<dbReference type="Gene3D" id="2.30.30.140">
    <property type="match status" value="2"/>
</dbReference>
<gene>
    <name evidence="3" type="ordered locus">AM1_3891</name>
</gene>
<evidence type="ECO:0000313" key="4">
    <source>
        <dbReference type="Proteomes" id="UP000000268"/>
    </source>
</evidence>
<dbReference type="SUPFAM" id="SSF54160">
    <property type="entry name" value="Chromo domain-like"/>
    <property type="match status" value="2"/>
</dbReference>
<name>B0C737_ACAM1</name>
<dbReference type="HOGENOM" id="CLU_1935857_0_0_3"/>
<feature type="signal peptide" evidence="1">
    <location>
        <begin position="1"/>
        <end position="29"/>
    </location>
</feature>
<dbReference type="KEGG" id="amr:AM1_3891"/>
<keyword evidence="1" id="KW-0732">Signal</keyword>
<evidence type="ECO:0000259" key="2">
    <source>
        <dbReference type="Pfam" id="PF05641"/>
    </source>
</evidence>
<dbReference type="Pfam" id="PF05641">
    <property type="entry name" value="Agenet"/>
    <property type="match status" value="1"/>
</dbReference>
<dbReference type="InterPro" id="IPR008395">
    <property type="entry name" value="Agenet-like_dom"/>
</dbReference>
<organism evidence="3 4">
    <name type="scientific">Acaryochloris marina (strain MBIC 11017)</name>
    <dbReference type="NCBI Taxonomy" id="329726"/>
    <lineage>
        <taxon>Bacteria</taxon>
        <taxon>Bacillati</taxon>
        <taxon>Cyanobacteriota</taxon>
        <taxon>Cyanophyceae</taxon>
        <taxon>Acaryochloridales</taxon>
        <taxon>Acaryochloridaceae</taxon>
        <taxon>Acaryochloris</taxon>
    </lineage>
</organism>
<keyword evidence="4" id="KW-1185">Reference proteome</keyword>
<feature type="chain" id="PRO_5002746680" description="Agenet-like domain-containing protein" evidence="1">
    <location>
        <begin position="30"/>
        <end position="144"/>
    </location>
</feature>
<dbReference type="EMBL" id="CP000828">
    <property type="protein sequence ID" value="ABW28876.1"/>
    <property type="molecule type" value="Genomic_DNA"/>
</dbReference>
<proteinExistence type="predicted"/>
<evidence type="ECO:0000313" key="3">
    <source>
        <dbReference type="EMBL" id="ABW28876.1"/>
    </source>
</evidence>
<feature type="domain" description="Agenet-like" evidence="2">
    <location>
        <begin position="47"/>
        <end position="87"/>
    </location>
</feature>
<sequence length="144" mass="16433">MTMNVMTMKKSISFLLLLTATWFSGLTLSAEARAKCVVGQRGEVLWKGKWYPAQVLDTSGRQCYITYDGYSSSWDEWVGPNRFRPYAPASSNAAYRVGQSVQILWKGKWYPGRVLDVSGNRYFITYDGYSSSWNEWVGPARLSR</sequence>
<dbReference type="eggNOG" id="COG4249">
    <property type="taxonomic scope" value="Bacteria"/>
</dbReference>
<dbReference type="InterPro" id="IPR016197">
    <property type="entry name" value="Chromo-like_dom_sf"/>
</dbReference>